<dbReference type="GeneID" id="10327063"/>
<organism evidence="1 2">
    <name type="scientific">Prochlorococcus phage P-HM1</name>
    <dbReference type="NCBI Taxonomy" id="445700"/>
    <lineage>
        <taxon>Viruses</taxon>
        <taxon>Duplodnaviria</taxon>
        <taxon>Heunggongvirae</taxon>
        <taxon>Uroviricota</taxon>
        <taxon>Caudoviricetes</taxon>
        <taxon>Eurybiavirus</taxon>
        <taxon>Eurybiavirus PHM2</taxon>
    </lineage>
</organism>
<dbReference type="Gene3D" id="2.30.30.100">
    <property type="match status" value="1"/>
</dbReference>
<keyword evidence="2" id="KW-1185">Reference proteome</keyword>
<dbReference type="EMBL" id="GU071101">
    <property type="protein sequence ID" value="ADO98774.1"/>
    <property type="molecule type" value="Genomic_DNA"/>
</dbReference>
<evidence type="ECO:0000313" key="2">
    <source>
        <dbReference type="Proteomes" id="UP000006530"/>
    </source>
</evidence>
<evidence type="ECO:0000313" key="1">
    <source>
        <dbReference type="EMBL" id="ADO98774.1"/>
    </source>
</evidence>
<protein>
    <submittedName>
        <fullName evidence="1">Uncharacterized protein</fullName>
    </submittedName>
</protein>
<proteinExistence type="predicted"/>
<dbReference type="OrthoDB" id="29156at10239"/>
<gene>
    <name evidence="1" type="ORF">PHM1_150</name>
</gene>
<name>E3SMY1_9CAUD</name>
<sequence>MSIKILLLRSNEEIITEAQEIANPESKLAIGYHLHKPFRLEIVSDEGDLVFNREKGYQLSWFPWAPLSKDKDFFLPADHVITAYDPLDSITDQYVQAIKEENYEENFKRHEDVIAGVEDEDLDMEQIFKDAEAALEEDEDT</sequence>
<dbReference type="RefSeq" id="YP_004322575.1">
    <property type="nucleotide sequence ID" value="NC_015280.1"/>
</dbReference>
<accession>E3SMY1</accession>
<dbReference type="KEGG" id="vg:10327063"/>
<reference evidence="1 2" key="1">
    <citation type="journal article" date="2010" name="Environ. Microbiol.">
        <title>Genomic analysis of oceanic cyanobacterial myoviruses compared with T4-like myoviruses from diverse hosts and environments.</title>
        <authorList>
            <person name="Sullivan M.B."/>
            <person name="Huang K.H."/>
            <person name="Ignacio-Espinoza J.C."/>
            <person name="Berlin A.M."/>
            <person name="Kelly L."/>
            <person name="Weigele P.R."/>
            <person name="DeFrancesco A.S."/>
            <person name="Kern S.E."/>
            <person name="Thompson L.R."/>
            <person name="Young S."/>
            <person name="Yandava C."/>
            <person name="Fu R."/>
            <person name="Krastins B."/>
            <person name="Chase M."/>
            <person name="Sarracino D."/>
            <person name="Osburne M.S."/>
            <person name="Henn M.R."/>
            <person name="Chisholm S.W."/>
        </authorList>
    </citation>
    <scope>NUCLEOTIDE SEQUENCE [LARGE SCALE GENOMIC DNA]</scope>
    <source>
        <strain evidence="1">M4-247</strain>
    </source>
</reference>
<dbReference type="Proteomes" id="UP000006530">
    <property type="component" value="Segment"/>
</dbReference>